<keyword evidence="2" id="KW-1185">Reference proteome</keyword>
<dbReference type="Proteomes" id="UP000609323">
    <property type="component" value="Unassembled WGS sequence"/>
</dbReference>
<evidence type="ECO:0000313" key="1">
    <source>
        <dbReference type="EMBL" id="GGA42167.1"/>
    </source>
</evidence>
<reference evidence="2" key="1">
    <citation type="journal article" date="2019" name="Int. J. Syst. Evol. Microbiol.">
        <title>The Global Catalogue of Microorganisms (GCM) 10K type strain sequencing project: providing services to taxonomists for standard genome sequencing and annotation.</title>
        <authorList>
            <consortium name="The Broad Institute Genomics Platform"/>
            <consortium name="The Broad Institute Genome Sequencing Center for Infectious Disease"/>
            <person name="Wu L."/>
            <person name="Ma J."/>
        </authorList>
    </citation>
    <scope>NUCLEOTIDE SEQUENCE [LARGE SCALE GENOMIC DNA]</scope>
    <source>
        <strain evidence="2">CGMCC 1.15044</strain>
    </source>
</reference>
<gene>
    <name evidence="1" type="ORF">GCM10010917_29280</name>
</gene>
<organism evidence="1 2">
    <name type="scientific">Paenibacillus physcomitrellae</name>
    <dbReference type="NCBI Taxonomy" id="1619311"/>
    <lineage>
        <taxon>Bacteria</taxon>
        <taxon>Bacillati</taxon>
        <taxon>Bacillota</taxon>
        <taxon>Bacilli</taxon>
        <taxon>Bacillales</taxon>
        <taxon>Paenibacillaceae</taxon>
        <taxon>Paenibacillus</taxon>
    </lineage>
</organism>
<sequence>MLLVLFTEKTDDRPSRGNDSDLVMHQRKLQRVDEGQLRFIESTDLWPMQLAYGKE</sequence>
<protein>
    <submittedName>
        <fullName evidence="1">Uncharacterized protein</fullName>
    </submittedName>
</protein>
<comment type="caution">
    <text evidence="1">The sequence shown here is derived from an EMBL/GenBank/DDBJ whole genome shotgun (WGS) entry which is preliminary data.</text>
</comment>
<evidence type="ECO:0000313" key="2">
    <source>
        <dbReference type="Proteomes" id="UP000609323"/>
    </source>
</evidence>
<accession>A0ABQ1GEL9</accession>
<dbReference type="EMBL" id="BMHF01000010">
    <property type="protein sequence ID" value="GGA42167.1"/>
    <property type="molecule type" value="Genomic_DNA"/>
</dbReference>
<name>A0ABQ1GEL9_9BACL</name>
<proteinExistence type="predicted"/>